<evidence type="ECO:0000313" key="11">
    <source>
        <dbReference type="EMBL" id="CUF99794.1"/>
    </source>
</evidence>
<feature type="region of interest" description="Disordered" evidence="9">
    <location>
        <begin position="765"/>
        <end position="784"/>
    </location>
</feature>
<dbReference type="Gene3D" id="1.25.10.10">
    <property type="entry name" value="Leucine-rich Repeat Variant"/>
    <property type="match status" value="1"/>
</dbReference>
<dbReference type="PANTHER" id="PTHR22781:SF12">
    <property type="entry name" value="AP-3 COMPLEX SUBUNIT DELTA-1"/>
    <property type="match status" value="1"/>
</dbReference>
<feature type="domain" description="Clathrin/coatomer adaptor adaptin-like N-terminal" evidence="10">
    <location>
        <begin position="32"/>
        <end position="535"/>
    </location>
</feature>
<feature type="region of interest" description="Disordered" evidence="9">
    <location>
        <begin position="644"/>
        <end position="751"/>
    </location>
</feature>
<dbReference type="GO" id="GO:0005794">
    <property type="term" value="C:Golgi apparatus"/>
    <property type="evidence" value="ECO:0007669"/>
    <property type="project" value="UniProtKB-SubCell"/>
</dbReference>
<dbReference type="PIRSF" id="PIRSF037092">
    <property type="entry name" value="AP3_complex_delta"/>
    <property type="match status" value="1"/>
</dbReference>
<feature type="compositionally biased region" description="Basic and acidic residues" evidence="9">
    <location>
        <begin position="669"/>
        <end position="697"/>
    </location>
</feature>
<evidence type="ECO:0000256" key="5">
    <source>
        <dbReference type="ARBA" id="ARBA00022737"/>
    </source>
</evidence>
<evidence type="ECO:0000256" key="3">
    <source>
        <dbReference type="ARBA" id="ARBA00015717"/>
    </source>
</evidence>
<dbReference type="AlphaFoldDB" id="A0A0S4IR09"/>
<keyword evidence="6 8" id="KW-0653">Protein transport</keyword>
<dbReference type="OMA" id="KSVQYEC"/>
<evidence type="ECO:0000256" key="7">
    <source>
        <dbReference type="ARBA" id="ARBA00023136"/>
    </source>
</evidence>
<dbReference type="InterPro" id="IPR016024">
    <property type="entry name" value="ARM-type_fold"/>
</dbReference>
<keyword evidence="7" id="KW-0472">Membrane</keyword>
<evidence type="ECO:0000313" key="12">
    <source>
        <dbReference type="Proteomes" id="UP000051952"/>
    </source>
</evidence>
<feature type="compositionally biased region" description="Acidic residues" evidence="9">
    <location>
        <begin position="649"/>
        <end position="660"/>
    </location>
</feature>
<keyword evidence="4 8" id="KW-0813">Transport</keyword>
<dbReference type="EMBL" id="CYKH01000484">
    <property type="protein sequence ID" value="CUF99794.1"/>
    <property type="molecule type" value="Genomic_DNA"/>
</dbReference>
<dbReference type="SUPFAM" id="SSF48371">
    <property type="entry name" value="ARM repeat"/>
    <property type="match status" value="1"/>
</dbReference>
<keyword evidence="5" id="KW-0677">Repeat</keyword>
<dbReference type="InterPro" id="IPR011989">
    <property type="entry name" value="ARM-like"/>
</dbReference>
<keyword evidence="12" id="KW-1185">Reference proteome</keyword>
<dbReference type="OrthoDB" id="10264595at2759"/>
<dbReference type="GO" id="GO:0010008">
    <property type="term" value="C:endosome membrane"/>
    <property type="evidence" value="ECO:0007669"/>
    <property type="project" value="TreeGrafter"/>
</dbReference>
<reference evidence="12" key="1">
    <citation type="submission" date="2015-09" db="EMBL/GenBank/DDBJ databases">
        <authorList>
            <consortium name="Pathogen Informatics"/>
        </authorList>
    </citation>
    <scope>NUCLEOTIDE SEQUENCE [LARGE SCALE GENOMIC DNA]</scope>
    <source>
        <strain evidence="12">Lake Konstanz</strain>
    </source>
</reference>
<evidence type="ECO:0000256" key="8">
    <source>
        <dbReference type="PIRNR" id="PIRNR037092"/>
    </source>
</evidence>
<evidence type="ECO:0000256" key="9">
    <source>
        <dbReference type="SAM" id="MobiDB-lite"/>
    </source>
</evidence>
<feature type="compositionally biased region" description="Polar residues" evidence="9">
    <location>
        <begin position="706"/>
        <end position="715"/>
    </location>
</feature>
<dbReference type="InterPro" id="IPR017105">
    <property type="entry name" value="AP3_complex_dsu"/>
</dbReference>
<dbReference type="GO" id="GO:0006896">
    <property type="term" value="P:Golgi to vacuole transport"/>
    <property type="evidence" value="ECO:0007669"/>
    <property type="project" value="TreeGrafter"/>
</dbReference>
<evidence type="ECO:0000256" key="1">
    <source>
        <dbReference type="ARBA" id="ARBA00004308"/>
    </source>
</evidence>
<dbReference type="PANTHER" id="PTHR22781">
    <property type="entry name" value="DELTA ADAPTIN-RELATED"/>
    <property type="match status" value="1"/>
</dbReference>
<comment type="subunit">
    <text evidence="8">Adaptor protein complex 3 (AP-3) is a heterotetramer.</text>
</comment>
<evidence type="ECO:0000259" key="10">
    <source>
        <dbReference type="Pfam" id="PF01602"/>
    </source>
</evidence>
<dbReference type="GO" id="GO:0030123">
    <property type="term" value="C:AP-3 adaptor complex"/>
    <property type="evidence" value="ECO:0007669"/>
    <property type="project" value="InterPro"/>
</dbReference>
<accession>A0A0S4IR09</accession>
<protein>
    <recommendedName>
        <fullName evidence="3 8">AP-3 complex subunit delta</fullName>
    </recommendedName>
</protein>
<organism evidence="11 12">
    <name type="scientific">Bodo saltans</name>
    <name type="common">Flagellated protozoan</name>
    <dbReference type="NCBI Taxonomy" id="75058"/>
    <lineage>
        <taxon>Eukaryota</taxon>
        <taxon>Discoba</taxon>
        <taxon>Euglenozoa</taxon>
        <taxon>Kinetoplastea</taxon>
        <taxon>Metakinetoplastina</taxon>
        <taxon>Eubodonida</taxon>
        <taxon>Bodonidae</taxon>
        <taxon>Bodo</taxon>
    </lineage>
</organism>
<gene>
    <name evidence="11" type="ORF">BSAL_68875c</name>
</gene>
<dbReference type="FunFam" id="1.25.10.10:FF:000251">
    <property type="entry name" value="AP-3 complex subunit delta"/>
    <property type="match status" value="1"/>
</dbReference>
<dbReference type="Proteomes" id="UP000051952">
    <property type="component" value="Unassembled WGS sequence"/>
</dbReference>
<name>A0A0S4IR09_BODSA</name>
<comment type="similarity">
    <text evidence="2 8">Belongs to the adaptor complexes large subunit family.</text>
</comment>
<evidence type="ECO:0000256" key="6">
    <source>
        <dbReference type="ARBA" id="ARBA00022927"/>
    </source>
</evidence>
<dbReference type="GO" id="GO:0006623">
    <property type="term" value="P:protein targeting to vacuole"/>
    <property type="evidence" value="ECO:0007669"/>
    <property type="project" value="TreeGrafter"/>
</dbReference>
<proteinExistence type="inferred from homology"/>
<sequence>MSDATKTASQILFQNSLAEVVRKIRNSKKNEQDTIKQILGEIKSEISSPALSVKVTAVVKATYFAMLGYSADYGAFNIIEVMADSHFPNKRAGYVAASLTFTEHTDVLLLATALLKRDMMSANQYEVGLALYCMSSVCTPDLAKDLVSDVVNLLNHQRAYVRKKAVLSLYKIFLQFPEALRPTYPRLKEKLEDNGDRVDNDPAVRGAVVNVFCELARRNPANFLNLAVPFFSMLSSVHNNWTLIKIIKVFGYFAPLEPRLGKKLVEPITNLITTTGAKSVQYECIFAVANGMSKVSSLTKLAADKMKFFVEDPDQNLKYLGLDAMSRIMLENPKLLSDQRDTILTCLDDSDITIRRKALELLKGMVSKKNMVSTINSMFDRCVRTPPEEEWSNLVILTIIETAQTDDYMFVQDFEWYTGVLLDLCLINLSTFKHGGVIERELVTVLTRVNAVRQFGVEALSQMLSNSNVLNCDTTRSTQWEVLKAAAFVCGEYPYWLPNKRLTCQLLLSDRVALLPAEVQVLCVGAAGKIFSYAVKPCQRHLNLTLGEEESDLPVDAVTVDDLKMALLPPDDGLLRKGLNLFCHSVFPDVQERAQFVHHHVVKAPELGPVFYETEFAAIAAGAQEAVVPPEGLDLNTPFCDNIPALVSDSEDSDDDEEEERQVAANRSEAVRRQDKQRRADVSAFYIKDDGNDRSEDLPPVVRLDSLSSPQQLRNARSAGKKVHQMSRDLSKPAAYVTTKRTKSPEEDEATRRFRSIDVTKALSAEERLPEATPYGKKRTADAEEEAKRLASSAQFDSVSLHEDKHLRIELQVVETKAKKEGLRMTFTISITNLSATSSLYDVVLNADEGQNVSVINPEESNSQVAERVRNTVTSHRDMDLVFATLPETLSEPIRFTLTCTKEKKQLSLALQFPLLLKYFATPVPATSSEEFNSKILDSLKTAVCMSAHVPLSSKQKPLLLLPRIKSLLRLCSVDTFRDTVSLYGAIASRTKHHNEQHHIAVVIRDEKVDGVSGITVLVKSHHACLAEAVIQEIAALVA</sequence>
<dbReference type="Pfam" id="PF01602">
    <property type="entry name" value="Adaptin_N"/>
    <property type="match status" value="1"/>
</dbReference>
<keyword evidence="8" id="KW-0333">Golgi apparatus</keyword>
<dbReference type="InterPro" id="IPR002553">
    <property type="entry name" value="Clathrin/coatomer_adapt-like_N"/>
</dbReference>
<evidence type="ECO:0000256" key="4">
    <source>
        <dbReference type="ARBA" id="ARBA00022448"/>
    </source>
</evidence>
<evidence type="ECO:0000256" key="2">
    <source>
        <dbReference type="ARBA" id="ARBA00006613"/>
    </source>
</evidence>
<comment type="subcellular location">
    <subcellularLocation>
        <location evidence="1">Endomembrane system</location>
    </subcellularLocation>
    <subcellularLocation>
        <location evidence="8">Golgi apparatus</location>
    </subcellularLocation>
</comment>
<dbReference type="VEuPathDB" id="TriTrypDB:BSAL_68875c"/>